<dbReference type="PRINTS" id="PR00051">
    <property type="entry name" value="DNAA"/>
</dbReference>
<dbReference type="NCBIfam" id="TIGR00362">
    <property type="entry name" value="DnaA"/>
    <property type="match status" value="1"/>
</dbReference>
<feature type="binding site" evidence="8">
    <location>
        <position position="157"/>
    </location>
    <ligand>
        <name>ATP</name>
        <dbReference type="ChEBI" id="CHEBI:30616"/>
    </ligand>
</feature>
<evidence type="ECO:0000256" key="5">
    <source>
        <dbReference type="ARBA" id="ARBA00022840"/>
    </source>
</evidence>
<dbReference type="InterPro" id="IPR038454">
    <property type="entry name" value="DnaA_N_sf"/>
</dbReference>
<evidence type="ECO:0000256" key="1">
    <source>
        <dbReference type="ARBA" id="ARBA00006583"/>
    </source>
</evidence>
<comment type="domain">
    <text evidence="8">Domain I is involved in oligomerization and binding regulators, domain II is flexibile and of varying length in different bacteria, domain III forms the AAA+ region, while domain IV binds dsDNA.</text>
</comment>
<keyword evidence="6 8" id="KW-0446">Lipid-binding</keyword>
<evidence type="ECO:0000259" key="12">
    <source>
        <dbReference type="SMART" id="SM00382"/>
    </source>
</evidence>
<dbReference type="Gene3D" id="1.10.1750.10">
    <property type="match status" value="1"/>
</dbReference>
<dbReference type="Pfam" id="PF08299">
    <property type="entry name" value="Bac_DnaA_C"/>
    <property type="match status" value="1"/>
</dbReference>
<dbReference type="GO" id="GO:0005524">
    <property type="term" value="F:ATP binding"/>
    <property type="evidence" value="ECO:0007669"/>
    <property type="project" value="UniProtKB-UniRule"/>
</dbReference>
<dbReference type="GO" id="GO:0006275">
    <property type="term" value="P:regulation of DNA replication"/>
    <property type="evidence" value="ECO:0007669"/>
    <property type="project" value="UniProtKB-UniRule"/>
</dbReference>
<dbReference type="InterPro" id="IPR024633">
    <property type="entry name" value="DnaA_N_dom"/>
</dbReference>
<sequence length="448" mass="49850">MNAEHAWQATVGQLQHDMSKAAFDTWVSSAELIAYNRDEGCVEIGVKNAYARDWLENRLSTTIARLMTGMLGQPVIPRFKVWSATKSTTDTAAPVVEIVSQAPPQESPNINSRYRFDNFVVGADNRLAHAACMAVAENPARAYNPLFLYGGVGLGKTHLLHAIGNACLPEGLNVLYVSSEEFTNDLINAIRTHTTAAFREKYRQVDVLLIDDIQFIAGKESTQEEFFHTFNTLHGQNKQIVISSDRSPKSLSTLEERLRSRFEWGLTADIQPPDVETRLAILRTKAERAGRDVQADILEMIARKVQSNIRELEGALNRVLAFSDLSGIPLTLDLAHQALADFLPQGADLKPDDVLAAVSAAFGISNERLLGRERTREVALPRQVAMYLLREEGGVSLPQIGEYVGGRDHTTVIYACEKVTDLMETDDRFRRQILTLREQLYGHASVMV</sequence>
<evidence type="ECO:0000256" key="6">
    <source>
        <dbReference type="ARBA" id="ARBA00023121"/>
    </source>
</evidence>
<dbReference type="SMART" id="SM00760">
    <property type="entry name" value="Bac_DnaA_C"/>
    <property type="match status" value="1"/>
</dbReference>
<dbReference type="GO" id="GO:0003688">
    <property type="term" value="F:DNA replication origin binding"/>
    <property type="evidence" value="ECO:0007669"/>
    <property type="project" value="UniProtKB-UniRule"/>
</dbReference>
<comment type="similarity">
    <text evidence="1 8 11">Belongs to the DnaA family.</text>
</comment>
<proteinExistence type="inferred from homology"/>
<dbReference type="Gene3D" id="3.40.50.300">
    <property type="entry name" value="P-loop containing nucleotide triphosphate hydrolases"/>
    <property type="match status" value="1"/>
</dbReference>
<dbReference type="InterPro" id="IPR018312">
    <property type="entry name" value="Chromosome_initiator_DnaA_CS"/>
</dbReference>
<keyword evidence="5 8" id="KW-0067">ATP-binding</keyword>
<dbReference type="SUPFAM" id="SSF52540">
    <property type="entry name" value="P-loop containing nucleoside triphosphate hydrolases"/>
    <property type="match status" value="1"/>
</dbReference>
<protein>
    <recommendedName>
        <fullName evidence="8 9">Chromosomal replication initiator protein DnaA</fullName>
    </recommendedName>
</protein>
<feature type="region of interest" description="Domain IV, binds dsDNA" evidence="8">
    <location>
        <begin position="324"/>
        <end position="448"/>
    </location>
</feature>
<comment type="caution">
    <text evidence="8">Lacks conserved residue(s) required for the propagation of feature annotation.</text>
</comment>
<dbReference type="InterPro" id="IPR027417">
    <property type="entry name" value="P-loop_NTPase"/>
</dbReference>
<dbReference type="PANTHER" id="PTHR30050:SF2">
    <property type="entry name" value="CHROMOSOMAL REPLICATION INITIATOR PROTEIN DNAA"/>
    <property type="match status" value="1"/>
</dbReference>
<dbReference type="AlphaFoldDB" id="A0A1Y6K2H7"/>
<feature type="domain" description="Chromosomal replication initiator DnaA C-terminal" evidence="13">
    <location>
        <begin position="350"/>
        <end position="419"/>
    </location>
</feature>
<keyword evidence="3 8" id="KW-0235">DNA replication</keyword>
<dbReference type="Gene3D" id="3.30.300.180">
    <property type="match status" value="1"/>
</dbReference>
<keyword evidence="15" id="KW-1185">Reference proteome</keyword>
<feature type="binding site" evidence="8">
    <location>
        <position position="153"/>
    </location>
    <ligand>
        <name>ATP</name>
        <dbReference type="ChEBI" id="CHEBI:30616"/>
    </ligand>
</feature>
<dbReference type="InterPro" id="IPR020591">
    <property type="entry name" value="Chromosome_initiator_DnaA-like"/>
</dbReference>
<dbReference type="Gene3D" id="1.10.8.60">
    <property type="match status" value="1"/>
</dbReference>
<dbReference type="GO" id="GO:0005737">
    <property type="term" value="C:cytoplasm"/>
    <property type="evidence" value="ECO:0007669"/>
    <property type="project" value="UniProtKB-SubCell"/>
</dbReference>
<dbReference type="SMART" id="SM00382">
    <property type="entry name" value="AAA"/>
    <property type="match status" value="1"/>
</dbReference>
<comment type="function">
    <text evidence="8 10">Plays an essential role in the initiation and regulation of chromosomal replication. ATP-DnaA binds to the origin of replication (oriC) to initiate formation of the DNA replication initiation complex once per cell cycle. Binds the DnaA box (a 9 base pair repeat at the origin) and separates the double-stranded (ds)DNA. Forms a right-handed helical filament on oriC DNA; dsDNA binds to the exterior of the filament while single-stranded (ss)DNA is stabiized in the filament's interior. The ATP-DnaA-oriC complex binds and stabilizes one strand of the AT-rich DNA unwinding element (DUE), permitting loading of DNA polymerase. After initiation quickly degrades to an ADP-DnaA complex that is not apt for DNA replication. Binds acidic phospholipids.</text>
</comment>
<evidence type="ECO:0000313" key="15">
    <source>
        <dbReference type="Proteomes" id="UP000195514"/>
    </source>
</evidence>
<dbReference type="Pfam" id="PF11638">
    <property type="entry name" value="DnaA_N"/>
    <property type="match status" value="1"/>
</dbReference>
<feature type="binding site" evidence="8">
    <location>
        <position position="156"/>
    </location>
    <ligand>
        <name>ATP</name>
        <dbReference type="ChEBI" id="CHEBI:30616"/>
    </ligand>
</feature>
<evidence type="ECO:0000313" key="14">
    <source>
        <dbReference type="EMBL" id="SMX53067.1"/>
    </source>
</evidence>
<evidence type="ECO:0000256" key="2">
    <source>
        <dbReference type="ARBA" id="ARBA00022490"/>
    </source>
</evidence>
<dbReference type="PROSITE" id="PS01008">
    <property type="entry name" value="DNAA"/>
    <property type="match status" value="1"/>
</dbReference>
<evidence type="ECO:0000256" key="8">
    <source>
        <dbReference type="HAMAP-Rule" id="MF_00377"/>
    </source>
</evidence>
<evidence type="ECO:0000256" key="3">
    <source>
        <dbReference type="ARBA" id="ARBA00022705"/>
    </source>
</evidence>
<dbReference type="EMBL" id="LT859958">
    <property type="protein sequence ID" value="SMX53067.1"/>
    <property type="molecule type" value="Genomic_DNA"/>
</dbReference>
<dbReference type="GO" id="GO:0005886">
    <property type="term" value="C:plasma membrane"/>
    <property type="evidence" value="ECO:0007669"/>
    <property type="project" value="TreeGrafter"/>
</dbReference>
<dbReference type="FunFam" id="3.40.50.300:FF:000150">
    <property type="entry name" value="Chromosomal replication initiator protein DnaA"/>
    <property type="match status" value="1"/>
</dbReference>
<evidence type="ECO:0000256" key="7">
    <source>
        <dbReference type="ARBA" id="ARBA00023125"/>
    </source>
</evidence>
<dbReference type="KEGG" id="abat:CFX1CAM_0001"/>
<dbReference type="InterPro" id="IPR003593">
    <property type="entry name" value="AAA+_ATPase"/>
</dbReference>
<dbReference type="SUPFAM" id="SSF48295">
    <property type="entry name" value="TrpR-like"/>
    <property type="match status" value="1"/>
</dbReference>
<dbReference type="InterPro" id="IPR001957">
    <property type="entry name" value="Chromosome_initiator_DnaA"/>
</dbReference>
<gene>
    <name evidence="8 14" type="primary">dnaA</name>
    <name evidence="14" type="ORF">CFX1CAM_0001</name>
</gene>
<dbReference type="RefSeq" id="WP_087861029.1">
    <property type="nucleotide sequence ID" value="NZ_LT859958.1"/>
</dbReference>
<evidence type="ECO:0000256" key="10">
    <source>
        <dbReference type="RuleBase" id="RU000577"/>
    </source>
</evidence>
<feature type="region of interest" description="Domain I, interacts with DnaA modulators" evidence="8">
    <location>
        <begin position="1"/>
        <end position="93"/>
    </location>
</feature>
<dbReference type="GO" id="GO:0006270">
    <property type="term" value="P:DNA replication initiation"/>
    <property type="evidence" value="ECO:0007669"/>
    <property type="project" value="UniProtKB-UniRule"/>
</dbReference>
<dbReference type="OrthoDB" id="9807019at2"/>
<dbReference type="CDD" id="cd00009">
    <property type="entry name" value="AAA"/>
    <property type="match status" value="1"/>
</dbReference>
<accession>A0A1Y6K2H7</accession>
<evidence type="ECO:0000256" key="11">
    <source>
        <dbReference type="RuleBase" id="RU004227"/>
    </source>
</evidence>
<comment type="subunit">
    <text evidence="8">Oligomerizes as a right-handed, spiral filament on DNA at oriC.</text>
</comment>
<organism evidence="14 15">
    <name type="scientific">Candidatus Brevifilum fermentans</name>
    <dbReference type="NCBI Taxonomy" id="1986204"/>
    <lineage>
        <taxon>Bacteria</taxon>
        <taxon>Bacillati</taxon>
        <taxon>Chloroflexota</taxon>
        <taxon>Anaerolineae</taxon>
        <taxon>Anaerolineales</taxon>
        <taxon>Anaerolineaceae</taxon>
        <taxon>Candidatus Brevifilum</taxon>
    </lineage>
</organism>
<evidence type="ECO:0000256" key="9">
    <source>
        <dbReference type="NCBIfam" id="TIGR00362"/>
    </source>
</evidence>
<keyword evidence="2 8" id="KW-0963">Cytoplasm</keyword>
<dbReference type="Pfam" id="PF00308">
    <property type="entry name" value="Bac_DnaA"/>
    <property type="match status" value="1"/>
</dbReference>
<comment type="subcellular location">
    <subcellularLocation>
        <location evidence="8">Cytoplasm</location>
    </subcellularLocation>
</comment>
<dbReference type="PANTHER" id="PTHR30050">
    <property type="entry name" value="CHROMOSOMAL REPLICATION INITIATOR PROTEIN DNAA"/>
    <property type="match status" value="1"/>
</dbReference>
<dbReference type="GO" id="GO:0008289">
    <property type="term" value="F:lipid binding"/>
    <property type="evidence" value="ECO:0007669"/>
    <property type="project" value="UniProtKB-KW"/>
</dbReference>
<name>A0A1Y6K2H7_9CHLR</name>
<dbReference type="InterPro" id="IPR013159">
    <property type="entry name" value="DnaA_C"/>
</dbReference>
<dbReference type="CDD" id="cd06571">
    <property type="entry name" value="Bac_DnaA_C"/>
    <property type="match status" value="1"/>
</dbReference>
<dbReference type="InterPro" id="IPR010921">
    <property type="entry name" value="Trp_repressor/repl_initiator"/>
</dbReference>
<keyword evidence="7 8" id="KW-0238">DNA-binding</keyword>
<reference evidence="15" key="1">
    <citation type="submission" date="2017-05" db="EMBL/GenBank/DDBJ databases">
        <authorList>
            <person name="Kirkegaard R."/>
            <person name="Mcilroy J S."/>
        </authorList>
    </citation>
    <scope>NUCLEOTIDE SEQUENCE [LARGE SCALE GENOMIC DNA]</scope>
</reference>
<keyword evidence="4 8" id="KW-0547">Nucleotide-binding</keyword>
<feature type="domain" description="AAA+ ATPase" evidence="12">
    <location>
        <begin position="142"/>
        <end position="439"/>
    </location>
</feature>
<dbReference type="InterPro" id="IPR013317">
    <property type="entry name" value="DnaA_dom"/>
</dbReference>
<dbReference type="HAMAP" id="MF_00377">
    <property type="entry name" value="DnaA_bact"/>
    <property type="match status" value="1"/>
</dbReference>
<dbReference type="Proteomes" id="UP000195514">
    <property type="component" value="Chromosome I"/>
</dbReference>
<evidence type="ECO:0000259" key="13">
    <source>
        <dbReference type="SMART" id="SM00760"/>
    </source>
</evidence>
<feature type="binding site" evidence="8">
    <location>
        <position position="155"/>
    </location>
    <ligand>
        <name>ATP</name>
        <dbReference type="ChEBI" id="CHEBI:30616"/>
    </ligand>
</feature>
<evidence type="ECO:0000256" key="4">
    <source>
        <dbReference type="ARBA" id="ARBA00022741"/>
    </source>
</evidence>